<dbReference type="AlphaFoldDB" id="A0A6C0G2T5"/>
<reference evidence="1 2" key="1">
    <citation type="submission" date="2020-01" db="EMBL/GenBank/DDBJ databases">
        <title>Paenibacillus sp. nov., isolated from tomato rhizosphere.</title>
        <authorList>
            <person name="Weon H.-Y."/>
            <person name="Lee S.A."/>
        </authorList>
    </citation>
    <scope>NUCLEOTIDE SEQUENCE [LARGE SCALE GENOMIC DNA]</scope>
    <source>
        <strain evidence="1 2">12200R-189</strain>
    </source>
</reference>
<dbReference type="EMBL" id="CP048209">
    <property type="protein sequence ID" value="QHT63147.1"/>
    <property type="molecule type" value="Genomic_DNA"/>
</dbReference>
<evidence type="ECO:0000313" key="1">
    <source>
        <dbReference type="EMBL" id="QHT63147.1"/>
    </source>
</evidence>
<evidence type="ECO:0000313" key="2">
    <source>
        <dbReference type="Proteomes" id="UP000476064"/>
    </source>
</evidence>
<organism evidence="1 2">
    <name type="scientific">Paenibacillus lycopersici</name>
    <dbReference type="NCBI Taxonomy" id="2704462"/>
    <lineage>
        <taxon>Bacteria</taxon>
        <taxon>Bacillati</taxon>
        <taxon>Bacillota</taxon>
        <taxon>Bacilli</taxon>
        <taxon>Bacillales</taxon>
        <taxon>Paenibacillaceae</taxon>
        <taxon>Paenibacillus</taxon>
    </lineage>
</organism>
<dbReference type="Proteomes" id="UP000476064">
    <property type="component" value="Chromosome"/>
</dbReference>
<proteinExistence type="predicted"/>
<sequence>MGENNETEGKETGDANWLEPAYVRIQTRYCSRIGKPAGIFAACWHLLRGTMRDDCLSEEDKALFLAIEAWFVEHLPEPPFYEDGNAMRAVTWFKRQAARDMLPRLNPLLGLLVKYGVDYDIVHTDSPGRIVYEDEYQVGVV</sequence>
<accession>A0A6C0G2T5</accession>
<keyword evidence="2" id="KW-1185">Reference proteome</keyword>
<name>A0A6C0G2T5_9BACL</name>
<gene>
    <name evidence="1" type="ORF">GXP70_26415</name>
</gene>
<dbReference type="KEGG" id="plyc:GXP70_26415"/>
<dbReference type="RefSeq" id="WP_162359577.1">
    <property type="nucleotide sequence ID" value="NZ_CP048209.1"/>
</dbReference>
<protein>
    <submittedName>
        <fullName evidence="1">Uncharacterized protein</fullName>
    </submittedName>
</protein>